<dbReference type="EMBL" id="JACAGJ010000010">
    <property type="protein sequence ID" value="MDM1073997.1"/>
    <property type="molecule type" value="Genomic_DNA"/>
</dbReference>
<proteinExistence type="predicted"/>
<organism evidence="1 2">
    <name type="scientific">Empedobacter brevis</name>
    <dbReference type="NCBI Taxonomy" id="247"/>
    <lineage>
        <taxon>Bacteria</taxon>
        <taxon>Pseudomonadati</taxon>
        <taxon>Bacteroidota</taxon>
        <taxon>Flavobacteriia</taxon>
        <taxon>Flavobacteriales</taxon>
        <taxon>Weeksellaceae</taxon>
        <taxon>Empedobacter</taxon>
    </lineage>
</organism>
<gene>
    <name evidence="1" type="ORF">HX001_16035</name>
</gene>
<dbReference type="RefSeq" id="WP_286494321.1">
    <property type="nucleotide sequence ID" value="NZ_JACAGJ010000010.1"/>
</dbReference>
<dbReference type="Gene3D" id="2.40.160.20">
    <property type="match status" value="1"/>
</dbReference>
<dbReference type="AlphaFoldDB" id="A0AAJ1V9H4"/>
<protein>
    <recommendedName>
        <fullName evidence="3">Outer membrane protein beta-barrel domain-containing protein</fullName>
    </recommendedName>
</protein>
<evidence type="ECO:0000313" key="1">
    <source>
        <dbReference type="EMBL" id="MDM1073997.1"/>
    </source>
</evidence>
<comment type="caution">
    <text evidence="1">The sequence shown here is derived from an EMBL/GenBank/DDBJ whole genome shotgun (WGS) entry which is preliminary data.</text>
</comment>
<name>A0AAJ1V9H4_9FLAO</name>
<evidence type="ECO:0008006" key="3">
    <source>
        <dbReference type="Google" id="ProtNLM"/>
    </source>
</evidence>
<dbReference type="SUPFAM" id="SSF56925">
    <property type="entry name" value="OMPA-like"/>
    <property type="match status" value="1"/>
</dbReference>
<sequence>MKKKILSTSLFIMGLISVNAQERGHFKAGAHVGIPIVNIDFGYSVNLGIDVAYVWRLNKTVELGATTGFSNYFGKEETVSFMGYSETFEFKDVQIIPLAATAKFNLTPKFFLGADLGYAFILNENSDTGAFYFQPKVGLDIKQSELYLAYKGMAKDGTGIGSINLGYAYNF</sequence>
<reference evidence="1" key="2">
    <citation type="journal article" date="2022" name="Sci. Total Environ.">
        <title>Prevalence, transmission, and molecular epidemiology of tet(X)-positive bacteria among humans, animals, and environmental niches in China: An epidemiological, and genomic-based study.</title>
        <authorList>
            <person name="Dong N."/>
            <person name="Zeng Y."/>
            <person name="Cai C."/>
            <person name="Sun C."/>
            <person name="Lu J."/>
            <person name="Liu C."/>
            <person name="Zhou H."/>
            <person name="Sun Q."/>
            <person name="Shu L."/>
            <person name="Wang H."/>
            <person name="Wang Y."/>
            <person name="Wang S."/>
            <person name="Wu C."/>
            <person name="Chan E.W."/>
            <person name="Chen G."/>
            <person name="Shen Z."/>
            <person name="Chen S."/>
            <person name="Zhang R."/>
        </authorList>
    </citation>
    <scope>NUCLEOTIDE SEQUENCE</scope>
    <source>
        <strain evidence="1">R655-4</strain>
    </source>
</reference>
<dbReference type="Proteomes" id="UP001170959">
    <property type="component" value="Unassembled WGS sequence"/>
</dbReference>
<dbReference type="InterPro" id="IPR011250">
    <property type="entry name" value="OMP/PagP_B-barrel"/>
</dbReference>
<reference evidence="1" key="1">
    <citation type="submission" date="2020-06" db="EMBL/GenBank/DDBJ databases">
        <authorList>
            <person name="Dong N."/>
        </authorList>
    </citation>
    <scope>NUCLEOTIDE SEQUENCE</scope>
    <source>
        <strain evidence="1">R655-4</strain>
    </source>
</reference>
<accession>A0AAJ1V9H4</accession>
<evidence type="ECO:0000313" key="2">
    <source>
        <dbReference type="Proteomes" id="UP001170959"/>
    </source>
</evidence>